<dbReference type="Pfam" id="PF07915">
    <property type="entry name" value="PRKCSH"/>
    <property type="match status" value="2"/>
</dbReference>
<feature type="region of interest" description="Disordered" evidence="8">
    <location>
        <begin position="187"/>
        <end position="206"/>
    </location>
</feature>
<dbReference type="CTD" id="20231629"/>
<dbReference type="Gene3D" id="2.70.130.10">
    <property type="entry name" value="Mannose-6-phosphate receptor binding domain"/>
    <property type="match status" value="2"/>
</dbReference>
<dbReference type="InterPro" id="IPR045149">
    <property type="entry name" value="OS-9-like"/>
</dbReference>
<proteinExistence type="predicted"/>
<dbReference type="InterPro" id="IPR009011">
    <property type="entry name" value="Man6P_isomerase_rcpt-bd_dom_sf"/>
</dbReference>
<evidence type="ECO:0000256" key="2">
    <source>
        <dbReference type="ARBA" id="ARBA00022729"/>
    </source>
</evidence>
<dbReference type="GeneID" id="20231629"/>
<dbReference type="OrthoDB" id="239053at2759"/>
<dbReference type="KEGG" id="lgi:LOTGIDRAFT_118545"/>
<dbReference type="Proteomes" id="UP000030746">
    <property type="component" value="Unassembled WGS sequence"/>
</dbReference>
<feature type="domain" description="MRH" evidence="9">
    <location>
        <begin position="266"/>
        <end position="389"/>
    </location>
</feature>
<comment type="function">
    <text evidence="5">Probable lectin that binds selectively to improperly folded lumenal proteins. May function in endoplasmic reticulum quality control and endoplasmic reticulum-associated degradation (ERAD) of both non-glycosylated proteins and glycoproteins.</text>
</comment>
<evidence type="ECO:0000313" key="10">
    <source>
        <dbReference type="EMBL" id="ESO94192.1"/>
    </source>
</evidence>
<dbReference type="PANTHER" id="PTHR15414">
    <property type="entry name" value="OS-9-RELATED"/>
    <property type="match status" value="1"/>
</dbReference>
<dbReference type="EMBL" id="KB201847">
    <property type="protein sequence ID" value="ESO94192.1"/>
    <property type="molecule type" value="Genomic_DNA"/>
</dbReference>
<dbReference type="OMA" id="HGKDDIY"/>
<evidence type="ECO:0000256" key="6">
    <source>
        <dbReference type="ARBA" id="ARBA00041108"/>
    </source>
</evidence>
<keyword evidence="11" id="KW-1185">Reference proteome</keyword>
<sequence>DDNNVFIVTNNAEKYQCILPESEEKRQENSKNYDGPTPDELMEALFSQNSCSYRIESYWTYELCHMKHLRQYHETKEPGKAKINHEFYFIAENEDEENTEDGAKKYKLPQKKIDGIELPYYEVNMTEGTNCDLLKAPRRTRLLYVCQPEGHGEVYDIKESSTCEYEIIVLTNVLCRHPDFRPKNPPVNEIQCHSLERSPERPQAMDNLESTSKISYTQEDAQVTSQDGKTIEQVKVYRTPQASPPPTPNLGSNTDKQVLRDFLIGDYCLQGGTGWWKHEFCYGKHARQYHDGTEGRQVIYLGHWNYQKHLQWLLKHPSKRPKEIGSRKFVSLMYTDGDVCDINGDKRVVEVRLKCIVNEQHPHAVALYLMEPSPCTYVLGIESPLFCSLLDKADNDGIFKQEEIENL</sequence>
<dbReference type="InterPro" id="IPR012913">
    <property type="entry name" value="OS9-like_dom"/>
</dbReference>
<evidence type="ECO:0000256" key="3">
    <source>
        <dbReference type="ARBA" id="ARBA00022824"/>
    </source>
</evidence>
<evidence type="ECO:0000256" key="5">
    <source>
        <dbReference type="ARBA" id="ARBA00037585"/>
    </source>
</evidence>
<dbReference type="STRING" id="225164.V4ABJ6"/>
<keyword evidence="3" id="KW-0256">Endoplasmic reticulum</keyword>
<evidence type="ECO:0000259" key="9">
    <source>
        <dbReference type="PROSITE" id="PS51914"/>
    </source>
</evidence>
<dbReference type="GO" id="GO:0030968">
    <property type="term" value="P:endoplasmic reticulum unfolded protein response"/>
    <property type="evidence" value="ECO:0007669"/>
    <property type="project" value="InterPro"/>
</dbReference>
<comment type="subcellular location">
    <subcellularLocation>
        <location evidence="1">Endoplasmic reticulum</location>
    </subcellularLocation>
</comment>
<gene>
    <name evidence="10" type="ORF">LOTGIDRAFT_118545</name>
</gene>
<dbReference type="RefSeq" id="XP_009055039.1">
    <property type="nucleotide sequence ID" value="XM_009056791.1"/>
</dbReference>
<evidence type="ECO:0000256" key="7">
    <source>
        <dbReference type="ARBA" id="ARBA00041661"/>
    </source>
</evidence>
<dbReference type="PANTHER" id="PTHR15414:SF0">
    <property type="entry name" value="ENDOPLASMIC RETICULUM LECTIN 1"/>
    <property type="match status" value="1"/>
</dbReference>
<dbReference type="FunFam" id="2.70.130.10:FF:000001">
    <property type="entry name" value="Endoplasmic reticulum lectin 1"/>
    <property type="match status" value="1"/>
</dbReference>
<dbReference type="GO" id="GO:0030970">
    <property type="term" value="P:retrograde protein transport, ER to cytosol"/>
    <property type="evidence" value="ECO:0007669"/>
    <property type="project" value="TreeGrafter"/>
</dbReference>
<reference evidence="10 11" key="1">
    <citation type="journal article" date="2013" name="Nature">
        <title>Insights into bilaterian evolution from three spiralian genomes.</title>
        <authorList>
            <person name="Simakov O."/>
            <person name="Marletaz F."/>
            <person name="Cho S.J."/>
            <person name="Edsinger-Gonzales E."/>
            <person name="Havlak P."/>
            <person name="Hellsten U."/>
            <person name="Kuo D.H."/>
            <person name="Larsson T."/>
            <person name="Lv J."/>
            <person name="Arendt D."/>
            <person name="Savage R."/>
            <person name="Osoegawa K."/>
            <person name="de Jong P."/>
            <person name="Grimwood J."/>
            <person name="Chapman J.A."/>
            <person name="Shapiro H."/>
            <person name="Aerts A."/>
            <person name="Otillar R.P."/>
            <person name="Terry A.Y."/>
            <person name="Boore J.L."/>
            <person name="Grigoriev I.V."/>
            <person name="Lindberg D.R."/>
            <person name="Seaver E.C."/>
            <person name="Weisblat D.A."/>
            <person name="Putnam N.H."/>
            <person name="Rokhsar D.S."/>
        </authorList>
    </citation>
    <scope>NUCLEOTIDE SEQUENCE [LARGE SCALE GENOMIC DNA]</scope>
</reference>
<feature type="domain" description="MRH" evidence="9">
    <location>
        <begin position="49"/>
        <end position="177"/>
    </location>
</feature>
<dbReference type="HOGENOM" id="CLU_048035_1_0_1"/>
<evidence type="ECO:0000313" key="11">
    <source>
        <dbReference type="Proteomes" id="UP000030746"/>
    </source>
</evidence>
<dbReference type="GO" id="GO:0005788">
    <property type="term" value="C:endoplasmic reticulum lumen"/>
    <property type="evidence" value="ECO:0007669"/>
    <property type="project" value="TreeGrafter"/>
</dbReference>
<dbReference type="InterPro" id="IPR044865">
    <property type="entry name" value="MRH_dom"/>
</dbReference>
<evidence type="ECO:0000256" key="1">
    <source>
        <dbReference type="ARBA" id="ARBA00004240"/>
    </source>
</evidence>
<keyword evidence="4" id="KW-1015">Disulfide bond</keyword>
<evidence type="ECO:0000256" key="4">
    <source>
        <dbReference type="ARBA" id="ARBA00023157"/>
    </source>
</evidence>
<keyword evidence="2" id="KW-0732">Signal</keyword>
<dbReference type="SUPFAM" id="SSF50911">
    <property type="entry name" value="Mannose 6-phosphate receptor domain"/>
    <property type="match status" value="2"/>
</dbReference>
<evidence type="ECO:0000256" key="8">
    <source>
        <dbReference type="SAM" id="MobiDB-lite"/>
    </source>
</evidence>
<organism evidence="10 11">
    <name type="scientific">Lottia gigantea</name>
    <name type="common">Giant owl limpet</name>
    <dbReference type="NCBI Taxonomy" id="225164"/>
    <lineage>
        <taxon>Eukaryota</taxon>
        <taxon>Metazoa</taxon>
        <taxon>Spiralia</taxon>
        <taxon>Lophotrochozoa</taxon>
        <taxon>Mollusca</taxon>
        <taxon>Gastropoda</taxon>
        <taxon>Patellogastropoda</taxon>
        <taxon>Lottioidea</taxon>
        <taxon>Lottiidae</taxon>
        <taxon>Lottia</taxon>
    </lineage>
</organism>
<feature type="non-terminal residue" evidence="10">
    <location>
        <position position="1"/>
    </location>
</feature>
<accession>V4ABJ6</accession>
<dbReference type="AlphaFoldDB" id="V4ABJ6"/>
<name>V4ABJ6_LOTGI</name>
<dbReference type="PROSITE" id="PS51914">
    <property type="entry name" value="MRH"/>
    <property type="match status" value="2"/>
</dbReference>
<protein>
    <recommendedName>
        <fullName evidence="6">Endoplasmic reticulum lectin 1</fullName>
    </recommendedName>
    <alternativeName>
        <fullName evidence="7">ER lectin</fullName>
    </alternativeName>
</protein>